<comment type="caution">
    <text evidence="1">The sequence shown here is derived from an EMBL/GenBank/DDBJ whole genome shotgun (WGS) entry which is preliminary data.</text>
</comment>
<dbReference type="AlphaFoldDB" id="A0A418PN92"/>
<organism evidence="1 2">
    <name type="scientific">Algoriphagus lacus</name>
    <dbReference type="NCBI Taxonomy" id="2056311"/>
    <lineage>
        <taxon>Bacteria</taxon>
        <taxon>Pseudomonadati</taxon>
        <taxon>Bacteroidota</taxon>
        <taxon>Cytophagia</taxon>
        <taxon>Cytophagales</taxon>
        <taxon>Cyclobacteriaceae</taxon>
        <taxon>Algoriphagus</taxon>
    </lineage>
</organism>
<reference evidence="1 2" key="1">
    <citation type="submission" date="2018-09" db="EMBL/GenBank/DDBJ databases">
        <authorList>
            <person name="Wang X."/>
            <person name="Du Z."/>
        </authorList>
    </citation>
    <scope>NUCLEOTIDE SEQUENCE [LARGE SCALE GENOMIC DNA]</scope>
    <source>
        <strain evidence="1 2">N3</strain>
    </source>
</reference>
<protein>
    <submittedName>
        <fullName evidence="1">Uncharacterized protein</fullName>
    </submittedName>
</protein>
<proteinExistence type="predicted"/>
<keyword evidence="2" id="KW-1185">Reference proteome</keyword>
<accession>A0A418PN92</accession>
<sequence length="85" mass="9757">MTEVKFALLKRETDSLLLWAVIGLAPKKIKKSKMQMDFMLFRVGTLRELDLQKYAGQFIFGCIEFKLLGADFQDIPKGNLPFNIS</sequence>
<dbReference type="EMBL" id="QXML01000009">
    <property type="protein sequence ID" value="RIW13355.1"/>
    <property type="molecule type" value="Genomic_DNA"/>
</dbReference>
<name>A0A418PN92_9BACT</name>
<gene>
    <name evidence="1" type="ORF">D0X99_16395</name>
</gene>
<evidence type="ECO:0000313" key="1">
    <source>
        <dbReference type="EMBL" id="RIW13355.1"/>
    </source>
</evidence>
<evidence type="ECO:0000313" key="2">
    <source>
        <dbReference type="Proteomes" id="UP000283522"/>
    </source>
</evidence>
<dbReference type="Proteomes" id="UP000283522">
    <property type="component" value="Unassembled WGS sequence"/>
</dbReference>